<keyword evidence="3 5" id="KW-0732">Signal</keyword>
<reference evidence="8 9" key="1">
    <citation type="submission" date="2018-07" db="EMBL/GenBank/DDBJ databases">
        <title>Genomic Encyclopedia of Type Strains, Phase IV (KMG-IV): sequencing the most valuable type-strain genomes for metagenomic binning, comparative biology and taxonomic classification.</title>
        <authorList>
            <person name="Goeker M."/>
        </authorList>
    </citation>
    <scope>NUCLEOTIDE SEQUENCE [LARGE SCALE GENOMIC DNA]</scope>
    <source>
        <strain evidence="8 9">DSM 14324</strain>
    </source>
</reference>
<dbReference type="SUPFAM" id="SSF53850">
    <property type="entry name" value="Periplasmic binding protein-like II"/>
    <property type="match status" value="1"/>
</dbReference>
<dbReference type="AlphaFoldDB" id="A0A3D9DYS2"/>
<dbReference type="InterPro" id="IPR001638">
    <property type="entry name" value="Solute-binding_3/MltF_N"/>
</dbReference>
<feature type="domain" description="Solute-binding protein family 3/N-terminal" evidence="6">
    <location>
        <begin position="46"/>
        <end position="273"/>
    </location>
</feature>
<evidence type="ECO:0000313" key="9">
    <source>
        <dbReference type="Proteomes" id="UP000256334"/>
    </source>
</evidence>
<feature type="chain" id="PRO_5017818056" evidence="5">
    <location>
        <begin position="42"/>
        <end position="283"/>
    </location>
</feature>
<dbReference type="SMART" id="SM00062">
    <property type="entry name" value="PBPb"/>
    <property type="match status" value="1"/>
</dbReference>
<feature type="domain" description="Ionotropic glutamate receptor C-terminal" evidence="7">
    <location>
        <begin position="46"/>
        <end position="272"/>
    </location>
</feature>
<name>A0A3D9DYS2_9GAMM</name>
<evidence type="ECO:0000256" key="2">
    <source>
        <dbReference type="ARBA" id="ARBA00010333"/>
    </source>
</evidence>
<sequence>MVIIQRRPGSPGGPFKRETMMKRLLTVSLLGAAIAAGSAQARDYDTVRIGVDIPYVPMEYRTPSGELAGFDIELGNALCEQAELKCNWVEQGWDGIIPGLMSRKFDAIMSSMTINDERRQQVLFSDPYLVPPSAWFAPASTDLAGVDSNDLKDRSIGVQRGTVQDNYVTDEFGDVANIQRYASADDVAVDMETGRLDIAFLDYPTGQAALLEGGEYKTLGEMMTEPKEYFGDGFGMAFRQRDEALAEKFNEALATLKSNGTYDEIHDKYFNEDGTNAPQPDQE</sequence>
<comment type="subcellular location">
    <subcellularLocation>
        <location evidence="1">Cell envelope</location>
    </subcellularLocation>
</comment>
<dbReference type="Proteomes" id="UP000256334">
    <property type="component" value="Unassembled WGS sequence"/>
</dbReference>
<dbReference type="Pfam" id="PF00497">
    <property type="entry name" value="SBP_bac_3"/>
    <property type="match status" value="1"/>
</dbReference>
<evidence type="ECO:0000256" key="5">
    <source>
        <dbReference type="SAM" id="SignalP"/>
    </source>
</evidence>
<dbReference type="PANTHER" id="PTHR35936">
    <property type="entry name" value="MEMBRANE-BOUND LYTIC MUREIN TRANSGLYCOSYLASE F"/>
    <property type="match status" value="1"/>
</dbReference>
<dbReference type="EMBL" id="QRDJ01000006">
    <property type="protein sequence ID" value="REC95404.1"/>
    <property type="molecule type" value="Genomic_DNA"/>
</dbReference>
<comment type="similarity">
    <text evidence="2 4">Belongs to the bacterial solute-binding protein 3 family.</text>
</comment>
<evidence type="ECO:0000259" key="7">
    <source>
        <dbReference type="SMART" id="SM00079"/>
    </source>
</evidence>
<protein>
    <submittedName>
        <fullName evidence="8">Amino acid ABC transporter substrate-binding protein (PAAT family)</fullName>
    </submittedName>
</protein>
<dbReference type="GO" id="GO:0016020">
    <property type="term" value="C:membrane"/>
    <property type="evidence" value="ECO:0007669"/>
    <property type="project" value="InterPro"/>
</dbReference>
<evidence type="ECO:0000313" key="8">
    <source>
        <dbReference type="EMBL" id="REC95404.1"/>
    </source>
</evidence>
<dbReference type="PROSITE" id="PS01039">
    <property type="entry name" value="SBP_BACTERIAL_3"/>
    <property type="match status" value="1"/>
</dbReference>
<dbReference type="GO" id="GO:0030313">
    <property type="term" value="C:cell envelope"/>
    <property type="evidence" value="ECO:0007669"/>
    <property type="project" value="UniProtKB-SubCell"/>
</dbReference>
<comment type="caution">
    <text evidence="8">The sequence shown here is derived from an EMBL/GenBank/DDBJ whole genome shotgun (WGS) entry which is preliminary data.</text>
</comment>
<evidence type="ECO:0000256" key="3">
    <source>
        <dbReference type="ARBA" id="ARBA00022729"/>
    </source>
</evidence>
<dbReference type="InterPro" id="IPR018313">
    <property type="entry name" value="SBP_3_CS"/>
</dbReference>
<dbReference type="Gene3D" id="3.40.190.10">
    <property type="entry name" value="Periplasmic binding protein-like II"/>
    <property type="match status" value="2"/>
</dbReference>
<organism evidence="8 9">
    <name type="scientific">Kushneria indalinina DSM 14324</name>
    <dbReference type="NCBI Taxonomy" id="1122140"/>
    <lineage>
        <taxon>Bacteria</taxon>
        <taxon>Pseudomonadati</taxon>
        <taxon>Pseudomonadota</taxon>
        <taxon>Gammaproteobacteria</taxon>
        <taxon>Oceanospirillales</taxon>
        <taxon>Halomonadaceae</taxon>
        <taxon>Kushneria</taxon>
    </lineage>
</organism>
<evidence type="ECO:0000259" key="6">
    <source>
        <dbReference type="SMART" id="SM00062"/>
    </source>
</evidence>
<accession>A0A3D9DYS2</accession>
<gene>
    <name evidence="8" type="ORF">C8D72_0048</name>
</gene>
<evidence type="ECO:0000256" key="4">
    <source>
        <dbReference type="RuleBase" id="RU003744"/>
    </source>
</evidence>
<dbReference type="PANTHER" id="PTHR35936:SF13">
    <property type="entry name" value="HISTIDINE-BINDING PERIPLASMIC PROTEIN"/>
    <property type="match status" value="1"/>
</dbReference>
<dbReference type="GO" id="GO:0015276">
    <property type="term" value="F:ligand-gated monoatomic ion channel activity"/>
    <property type="evidence" value="ECO:0007669"/>
    <property type="project" value="InterPro"/>
</dbReference>
<dbReference type="InterPro" id="IPR001320">
    <property type="entry name" value="Iontro_rcpt_C"/>
</dbReference>
<proteinExistence type="inferred from homology"/>
<evidence type="ECO:0000256" key="1">
    <source>
        <dbReference type="ARBA" id="ARBA00004196"/>
    </source>
</evidence>
<feature type="signal peptide" evidence="5">
    <location>
        <begin position="1"/>
        <end position="41"/>
    </location>
</feature>
<keyword evidence="9" id="KW-1185">Reference proteome</keyword>
<dbReference type="SMART" id="SM00079">
    <property type="entry name" value="PBPe"/>
    <property type="match status" value="1"/>
</dbReference>